<evidence type="ECO:0000256" key="3">
    <source>
        <dbReference type="ARBA" id="ARBA00029596"/>
    </source>
</evidence>
<dbReference type="InterPro" id="IPR005493">
    <property type="entry name" value="RraA/RraA-like"/>
</dbReference>
<name>A0ABU0IJH5_9HYPH</name>
<evidence type="ECO:0000256" key="2">
    <source>
        <dbReference type="ARBA" id="ARBA00016549"/>
    </source>
</evidence>
<dbReference type="NCBIfam" id="NF004850">
    <property type="entry name" value="PRK06201.1"/>
    <property type="match status" value="1"/>
</dbReference>
<evidence type="ECO:0000313" key="6">
    <source>
        <dbReference type="Proteomes" id="UP001235269"/>
    </source>
</evidence>
<dbReference type="EMBL" id="JAUSWH010000029">
    <property type="protein sequence ID" value="MDQ0458321.1"/>
    <property type="molecule type" value="Genomic_DNA"/>
</dbReference>
<comment type="cofactor">
    <cofactor evidence="1">
        <name>a divalent metal cation</name>
        <dbReference type="ChEBI" id="CHEBI:60240"/>
    </cofactor>
</comment>
<evidence type="ECO:0000256" key="1">
    <source>
        <dbReference type="ARBA" id="ARBA00001968"/>
    </source>
</evidence>
<dbReference type="Gene3D" id="3.50.30.40">
    <property type="entry name" value="Ribonuclease E inhibitor RraA/RraA-like"/>
    <property type="match status" value="1"/>
</dbReference>
<evidence type="ECO:0000313" key="5">
    <source>
        <dbReference type="EMBL" id="MDQ0458321.1"/>
    </source>
</evidence>
<dbReference type="InterPro" id="IPR036704">
    <property type="entry name" value="RraA/RraA-like_sf"/>
</dbReference>
<accession>A0ABU0IJH5</accession>
<dbReference type="PANTHER" id="PTHR33254">
    <property type="entry name" value="4-HYDROXY-4-METHYL-2-OXOGLUTARATE ALDOLASE 3-RELATED"/>
    <property type="match status" value="1"/>
</dbReference>
<dbReference type="SUPFAM" id="SSF89562">
    <property type="entry name" value="RraA-like"/>
    <property type="match status" value="1"/>
</dbReference>
<protein>
    <recommendedName>
        <fullName evidence="2">Putative 4-hydroxy-4-methyl-2-oxoglutarate aldolase</fullName>
    </recommendedName>
    <alternativeName>
        <fullName evidence="3">Regulator of ribonuclease activity homolog</fullName>
    </alternativeName>
    <alternativeName>
        <fullName evidence="4">RraA-like protein</fullName>
    </alternativeName>
</protein>
<sequence>MALITKNPNFRQAEATILEGFATAATAVISDNLQRLPGSLGLQPFHAKGGIMVGTALTVRTRPGDNLAIHEALEQVRPGDVIVVDGGGDLSRALIGEIMVNIAIWKKAAGLVIDGAIRDVDAIAGLGMPCFARGVTHKGPYKDGPGEINVPVCIGGMVIQPGDIVVGDQDGVVSFSQEIAVDLLKAVQAQEVREAAIIKSIHEGTYKGAYGKPATAAE</sequence>
<dbReference type="Pfam" id="PF03737">
    <property type="entry name" value="RraA-like"/>
    <property type="match status" value="1"/>
</dbReference>
<keyword evidence="6" id="KW-1185">Reference proteome</keyword>
<comment type="caution">
    <text evidence="5">The sequence shown here is derived from an EMBL/GenBank/DDBJ whole genome shotgun (WGS) entry which is preliminary data.</text>
</comment>
<dbReference type="RefSeq" id="WP_307160411.1">
    <property type="nucleotide sequence ID" value="NZ_JAUSWH010000029.1"/>
</dbReference>
<organism evidence="5 6">
    <name type="scientific">Rhizobium paknamense</name>
    <dbReference type="NCBI Taxonomy" id="1206817"/>
    <lineage>
        <taxon>Bacteria</taxon>
        <taxon>Pseudomonadati</taxon>
        <taxon>Pseudomonadota</taxon>
        <taxon>Alphaproteobacteria</taxon>
        <taxon>Hyphomicrobiales</taxon>
        <taxon>Rhizobiaceae</taxon>
        <taxon>Rhizobium/Agrobacterium group</taxon>
        <taxon>Rhizobium</taxon>
    </lineage>
</organism>
<proteinExistence type="predicted"/>
<reference evidence="5 6" key="1">
    <citation type="submission" date="2023-07" db="EMBL/GenBank/DDBJ databases">
        <title>Genomic Encyclopedia of Type Strains, Phase IV (KMG-IV): sequencing the most valuable type-strain genomes for metagenomic binning, comparative biology and taxonomic classification.</title>
        <authorList>
            <person name="Goeker M."/>
        </authorList>
    </citation>
    <scope>NUCLEOTIDE SEQUENCE [LARGE SCALE GENOMIC DNA]</scope>
    <source>
        <strain evidence="5 6">DSM 100301</strain>
    </source>
</reference>
<dbReference type="Proteomes" id="UP001235269">
    <property type="component" value="Unassembled WGS sequence"/>
</dbReference>
<dbReference type="CDD" id="cd16841">
    <property type="entry name" value="RraA_family"/>
    <property type="match status" value="1"/>
</dbReference>
<dbReference type="PANTHER" id="PTHR33254:SF4">
    <property type="entry name" value="4-HYDROXY-4-METHYL-2-OXOGLUTARATE ALDOLASE 3-RELATED"/>
    <property type="match status" value="1"/>
</dbReference>
<gene>
    <name evidence="5" type="ORF">QO005_004682</name>
</gene>
<evidence type="ECO:0000256" key="4">
    <source>
        <dbReference type="ARBA" id="ARBA00030169"/>
    </source>
</evidence>